<sequence length="889" mass="103157">METIATIKNEDLDQLIDQLDEDSAKKLNVELMEYNNALEASERTTYYTDKEPSENFDILKLRNYMKETALKEDNWKFEVEFIPKEKLNSNEQNFYSKEKKLDRNIVETNSEWNNALNHATEKDILELANILNCPELLTQEQYYLKTTEISAMCDETPLSSVVKSTELKPSQLNEMNPFNLDETLEKLCSGNEISNINANNINFTHFEFEQLVDAICSNKSVKQLDLSNCCLTDTLAKRLCSIIECVKLEHLNVDSNLLTGRGVLLLLNSINTLKSISTIKISNQMNDAIGYGNENKVYDIIKDNNKILKFGIDIRNEQLWANTEYKFVPIFESILYFCNNAVDGAVFYSGAIYFPCSFLCNTQWNNIKNCYSQLIKIKNDTNLLNQVLDAIGKPKAGVLLGQTRWTGSLPVCNKILKNIQYQAFNFKYCRFRLLNRPLLSNPSIALCLPNTCQYVLKYISKELPQIINEKSLIIILQMVVTISNVYFQSSEYSDIIFNQSEIMVKSFKKSMCWVSSWYMIFDVKKKKSSNWYSGLRVIAFIWIMYGQSFTYIARYSTNILSYKTELQNIIGVFIMTAFLGYEILFLLSSYLLSYKMFNLFKDDSYRLSLGKIVTNKIVKYLPVYYIVLIIFMYVLPYLSDGIYTTDNLVMDEECNGRYGHIMNFFLFSNIFNPTKMCAGWMWYVALEMQLFVLALLYIITAVIIGILLIIGEMVVLGFLAVAKHKASPMMLDIIAIREVSDMTHTMSFPFWLHIHSVIIGIFTAYLVSNYDNFKYKISKNVNIVIWIFYVILQIIMLLGPTDGYFRGSAFNLRVTFNILFPIGYSLTLAWFIFACHTNNAKWISNILSCKYFLILDKLIYSWYMIIPMIYYNHAFNLKTIYYFETICHV</sequence>
<keyword evidence="3" id="KW-0206">Cytoskeleton</keyword>
<dbReference type="SMART" id="SM00703">
    <property type="entry name" value="NRF"/>
    <property type="match status" value="1"/>
</dbReference>
<evidence type="ECO:0000256" key="1">
    <source>
        <dbReference type="ARBA" id="ARBA00004245"/>
    </source>
</evidence>
<evidence type="ECO:0000259" key="5">
    <source>
        <dbReference type="SMART" id="SM00703"/>
    </source>
</evidence>
<keyword evidence="2" id="KW-0963">Cytoplasm</keyword>
<proteinExistence type="predicted"/>
<evidence type="ECO:0000256" key="2">
    <source>
        <dbReference type="ARBA" id="ARBA00022490"/>
    </source>
</evidence>
<dbReference type="InterPro" id="IPR006621">
    <property type="entry name" value="Nose-resist-to-fluoxetine_N"/>
</dbReference>
<feature type="transmembrane region" description="Helical" evidence="4">
    <location>
        <begin position="534"/>
        <end position="553"/>
    </location>
</feature>
<accession>A0A177BBZ7</accession>
<feature type="transmembrane region" description="Helical" evidence="4">
    <location>
        <begin position="573"/>
        <end position="597"/>
    </location>
</feature>
<keyword evidence="7" id="KW-1185">Reference proteome</keyword>
<organism evidence="6 7">
    <name type="scientific">Intoshia linei</name>
    <dbReference type="NCBI Taxonomy" id="1819745"/>
    <lineage>
        <taxon>Eukaryota</taxon>
        <taxon>Metazoa</taxon>
        <taxon>Spiralia</taxon>
        <taxon>Lophotrochozoa</taxon>
        <taxon>Mesozoa</taxon>
        <taxon>Orthonectida</taxon>
        <taxon>Rhopaluridae</taxon>
        <taxon>Intoshia</taxon>
    </lineage>
</organism>
<dbReference type="Proteomes" id="UP000078046">
    <property type="component" value="Unassembled WGS sequence"/>
</dbReference>
<feature type="transmembrane region" description="Helical" evidence="4">
    <location>
        <begin position="658"/>
        <end position="683"/>
    </location>
</feature>
<keyword evidence="4" id="KW-0812">Transmembrane</keyword>
<dbReference type="AlphaFoldDB" id="A0A177BBZ7"/>
<dbReference type="GO" id="GO:0005856">
    <property type="term" value="C:cytoskeleton"/>
    <property type="evidence" value="ECO:0007669"/>
    <property type="project" value="UniProtKB-SubCell"/>
</dbReference>
<dbReference type="GO" id="GO:0005523">
    <property type="term" value="F:tropomyosin binding"/>
    <property type="evidence" value="ECO:0007669"/>
    <property type="project" value="InterPro"/>
</dbReference>
<dbReference type="InterPro" id="IPR032675">
    <property type="entry name" value="LRR_dom_sf"/>
</dbReference>
<keyword evidence="4" id="KW-0472">Membrane</keyword>
<dbReference type="PANTHER" id="PTHR11161:SF0">
    <property type="entry name" value="O-ACYLTRANSFERASE LIKE PROTEIN"/>
    <property type="match status" value="1"/>
</dbReference>
<feature type="transmembrane region" description="Helical" evidence="4">
    <location>
        <begin position="780"/>
        <end position="798"/>
    </location>
</feature>
<feature type="transmembrane region" description="Helical" evidence="4">
    <location>
        <begin position="617"/>
        <end position="638"/>
    </location>
</feature>
<reference evidence="6 7" key="1">
    <citation type="submission" date="2016-04" db="EMBL/GenBank/DDBJ databases">
        <title>The genome of Intoshia linei affirms orthonectids as highly simplified spiralians.</title>
        <authorList>
            <person name="Mikhailov K.V."/>
            <person name="Slusarev G.S."/>
            <person name="Nikitin M.A."/>
            <person name="Logacheva M.D."/>
            <person name="Penin A."/>
            <person name="Aleoshin V."/>
            <person name="Panchin Y.V."/>
        </authorList>
    </citation>
    <scope>NUCLEOTIDE SEQUENCE [LARGE SCALE GENOMIC DNA]</scope>
    <source>
        <strain evidence="6">Intl2013</strain>
        <tissue evidence="6">Whole animal</tissue>
    </source>
</reference>
<feature type="transmembrane region" description="Helical" evidence="4">
    <location>
        <begin position="690"/>
        <end position="721"/>
    </location>
</feature>
<evidence type="ECO:0000313" key="7">
    <source>
        <dbReference type="Proteomes" id="UP000078046"/>
    </source>
</evidence>
<feature type="transmembrane region" description="Helical" evidence="4">
    <location>
        <begin position="851"/>
        <end position="871"/>
    </location>
</feature>
<evidence type="ECO:0000313" key="6">
    <source>
        <dbReference type="EMBL" id="OAF71041.1"/>
    </source>
</evidence>
<feature type="transmembrane region" description="Helical" evidence="4">
    <location>
        <begin position="818"/>
        <end position="839"/>
    </location>
</feature>
<dbReference type="OrthoDB" id="2163268at2759"/>
<dbReference type="InterPro" id="IPR004934">
    <property type="entry name" value="TMOD"/>
</dbReference>
<dbReference type="InterPro" id="IPR052728">
    <property type="entry name" value="O2_lipid_transport_reg"/>
</dbReference>
<name>A0A177BBZ7_9BILA</name>
<dbReference type="EMBL" id="LWCA01000085">
    <property type="protein sequence ID" value="OAF71041.1"/>
    <property type="molecule type" value="Genomic_DNA"/>
</dbReference>
<dbReference type="PANTHER" id="PTHR11161">
    <property type="entry name" value="O-ACYLTRANSFERASE"/>
    <property type="match status" value="1"/>
</dbReference>
<protein>
    <submittedName>
        <fullName evidence="6">Tropomodulin-3</fullName>
    </submittedName>
</protein>
<dbReference type="SUPFAM" id="SSF52047">
    <property type="entry name" value="RNI-like"/>
    <property type="match status" value="1"/>
</dbReference>
<comment type="caution">
    <text evidence="6">The sequence shown here is derived from an EMBL/GenBank/DDBJ whole genome shotgun (WGS) entry which is preliminary data.</text>
</comment>
<feature type="transmembrane region" description="Helical" evidence="4">
    <location>
        <begin position="750"/>
        <end position="768"/>
    </location>
</feature>
<dbReference type="GO" id="GO:0051694">
    <property type="term" value="P:pointed-end actin filament capping"/>
    <property type="evidence" value="ECO:0007669"/>
    <property type="project" value="InterPro"/>
</dbReference>
<feature type="domain" description="Nose resistant-to-fluoxetine protein N-terminal" evidence="5">
    <location>
        <begin position="361"/>
        <end position="482"/>
    </location>
</feature>
<evidence type="ECO:0000256" key="3">
    <source>
        <dbReference type="ARBA" id="ARBA00023212"/>
    </source>
</evidence>
<evidence type="ECO:0000256" key="4">
    <source>
        <dbReference type="SAM" id="Phobius"/>
    </source>
</evidence>
<dbReference type="Pfam" id="PF03250">
    <property type="entry name" value="Tropomodulin"/>
    <property type="match status" value="1"/>
</dbReference>
<keyword evidence="4" id="KW-1133">Transmembrane helix</keyword>
<gene>
    <name evidence="6" type="ORF">A3Q56_01216</name>
</gene>
<comment type="subcellular location">
    <subcellularLocation>
        <location evidence="1">Cytoplasm</location>
        <location evidence="1">Cytoskeleton</location>
    </subcellularLocation>
</comment>
<dbReference type="Gene3D" id="3.80.10.10">
    <property type="entry name" value="Ribonuclease Inhibitor"/>
    <property type="match status" value="1"/>
</dbReference>